<comment type="caution">
    <text evidence="3">The sequence shown here is derived from an EMBL/GenBank/DDBJ whole genome shotgun (WGS) entry which is preliminary data.</text>
</comment>
<feature type="region of interest" description="Disordered" evidence="2">
    <location>
        <begin position="194"/>
        <end position="372"/>
    </location>
</feature>
<accession>A0ABQ7AXH0</accession>
<sequence length="566" mass="63039">MRKTRFSRPRCYSLNPLKGAQRGSASSGSETPSQVPRPATTVRRRVSFDQIDCRPTIYHPGGIFDELPPLPSEALQDPRAEGQSWKNVFVRHPTTIAYPEKFFESAQAIAVHSHLRWPDISREWIRRQQARIARVDWESRLPCVHGPRTSRLSLFTRKQQKFSTRKQQKLLNKAREMDGVPDLSALLKRKLQLLSKKPSSTSAPETVEPIPTDEDVNVEPSVPHPKKKTTKKTKAKKTSAEENQSAPHDENASLEGNPSSAEASKDSRKKKKKKKGGKKRSREESAGEREDLSRRGHRRLSMGPFSSDDARGGGPSSKSPSEKGKGASASGSEPRGESVASDKANSAASDKTTPVSVARGRSQSRGSLAKRARVEFPDRVQFSYDKKTPLVFNPLQCAELTRQIRGGTRELPPIGDLYFKDEYIDAAFTRTRSDGSMNYLVEKFDSALKQTMIQLGDSGKLARARLGAIERMRAENKKDSDKKKLTQEKVRLEQAIASLEKEKAELHEEREAVVATLIKERQRLRDSRIQEEPSVDITSTPAEQVEAAKKTGSEGDSILAQGKGVE</sequence>
<gene>
    <name evidence="3" type="ORF">DY000_02061073</name>
</gene>
<evidence type="ECO:0000313" key="4">
    <source>
        <dbReference type="Proteomes" id="UP000266723"/>
    </source>
</evidence>
<dbReference type="EMBL" id="QGKV02001556">
    <property type="protein sequence ID" value="KAF3518688.1"/>
    <property type="molecule type" value="Genomic_DNA"/>
</dbReference>
<feature type="compositionally biased region" description="Low complexity" evidence="2">
    <location>
        <begin position="326"/>
        <end position="351"/>
    </location>
</feature>
<keyword evidence="4" id="KW-1185">Reference proteome</keyword>
<feature type="compositionally biased region" description="Basic and acidic residues" evidence="2">
    <location>
        <begin position="281"/>
        <end position="294"/>
    </location>
</feature>
<protein>
    <submittedName>
        <fullName evidence="3">Uncharacterized protein</fullName>
    </submittedName>
</protein>
<feature type="compositionally biased region" description="Basic residues" evidence="2">
    <location>
        <begin position="224"/>
        <end position="237"/>
    </location>
</feature>
<keyword evidence="1" id="KW-0175">Coiled coil</keyword>
<feature type="coiled-coil region" evidence="1">
    <location>
        <begin position="469"/>
        <end position="516"/>
    </location>
</feature>
<reference evidence="3 4" key="1">
    <citation type="journal article" date="2020" name="BMC Genomics">
        <title>Intraspecific diversification of the crop wild relative Brassica cretica Lam. using demographic model selection.</title>
        <authorList>
            <person name="Kioukis A."/>
            <person name="Michalopoulou V.A."/>
            <person name="Briers L."/>
            <person name="Pirintsos S."/>
            <person name="Studholme D.J."/>
            <person name="Pavlidis P."/>
            <person name="Sarris P.F."/>
        </authorList>
    </citation>
    <scope>NUCLEOTIDE SEQUENCE [LARGE SCALE GENOMIC DNA]</scope>
    <source>
        <strain evidence="4">cv. PFS-1207/04</strain>
    </source>
</reference>
<feature type="compositionally biased region" description="Basic residues" evidence="2">
    <location>
        <begin position="267"/>
        <end position="280"/>
    </location>
</feature>
<evidence type="ECO:0000313" key="3">
    <source>
        <dbReference type="EMBL" id="KAF3518688.1"/>
    </source>
</evidence>
<feature type="region of interest" description="Disordered" evidence="2">
    <location>
        <begin position="525"/>
        <end position="566"/>
    </location>
</feature>
<feature type="compositionally biased region" description="Polar residues" evidence="2">
    <location>
        <begin position="23"/>
        <end position="34"/>
    </location>
</feature>
<name>A0ABQ7AXH0_BRACR</name>
<dbReference type="Proteomes" id="UP000266723">
    <property type="component" value="Unassembled WGS sequence"/>
</dbReference>
<proteinExistence type="predicted"/>
<organism evidence="3 4">
    <name type="scientific">Brassica cretica</name>
    <name type="common">Mustard</name>
    <dbReference type="NCBI Taxonomy" id="69181"/>
    <lineage>
        <taxon>Eukaryota</taxon>
        <taxon>Viridiplantae</taxon>
        <taxon>Streptophyta</taxon>
        <taxon>Embryophyta</taxon>
        <taxon>Tracheophyta</taxon>
        <taxon>Spermatophyta</taxon>
        <taxon>Magnoliopsida</taxon>
        <taxon>eudicotyledons</taxon>
        <taxon>Gunneridae</taxon>
        <taxon>Pentapetalae</taxon>
        <taxon>rosids</taxon>
        <taxon>malvids</taxon>
        <taxon>Brassicales</taxon>
        <taxon>Brassicaceae</taxon>
        <taxon>Brassiceae</taxon>
        <taxon>Brassica</taxon>
    </lineage>
</organism>
<evidence type="ECO:0000256" key="1">
    <source>
        <dbReference type="SAM" id="Coils"/>
    </source>
</evidence>
<feature type="region of interest" description="Disordered" evidence="2">
    <location>
        <begin position="1"/>
        <end position="44"/>
    </location>
</feature>
<evidence type="ECO:0000256" key="2">
    <source>
        <dbReference type="SAM" id="MobiDB-lite"/>
    </source>
</evidence>